<dbReference type="Proteomes" id="UP000830729">
    <property type="component" value="Chromosome"/>
</dbReference>
<gene>
    <name evidence="1" type="ORF">M0R89_05385</name>
</gene>
<dbReference type="RefSeq" id="WP_248651540.1">
    <property type="nucleotide sequence ID" value="NZ_CP096659.1"/>
</dbReference>
<dbReference type="GeneID" id="72184610"/>
<dbReference type="InterPro" id="IPR055959">
    <property type="entry name" value="DUF7537"/>
</dbReference>
<organism evidence="1 2">
    <name type="scientific">Halorussus limi</name>
    <dbReference type="NCBI Taxonomy" id="2938695"/>
    <lineage>
        <taxon>Archaea</taxon>
        <taxon>Methanobacteriati</taxon>
        <taxon>Methanobacteriota</taxon>
        <taxon>Stenosarchaea group</taxon>
        <taxon>Halobacteria</taxon>
        <taxon>Halobacteriales</taxon>
        <taxon>Haladaptataceae</taxon>
        <taxon>Halorussus</taxon>
    </lineage>
</organism>
<accession>A0A8U0HWP5</accession>
<protein>
    <recommendedName>
        <fullName evidence="3">Lipoprotein</fullName>
    </recommendedName>
</protein>
<dbReference type="PROSITE" id="PS51257">
    <property type="entry name" value="PROKAR_LIPOPROTEIN"/>
    <property type="match status" value="1"/>
</dbReference>
<dbReference type="KEGG" id="halx:M0R89_05385"/>
<reference evidence="1 2" key="1">
    <citation type="submission" date="2022-04" db="EMBL/GenBank/DDBJ databases">
        <title>Diverse halophilic archaea isolated from saline environments.</title>
        <authorList>
            <person name="Cui H.-L."/>
        </authorList>
    </citation>
    <scope>NUCLEOTIDE SEQUENCE [LARGE SCALE GENOMIC DNA]</scope>
    <source>
        <strain evidence="1 2">XZYJT49</strain>
    </source>
</reference>
<dbReference type="EMBL" id="CP096659">
    <property type="protein sequence ID" value="UPV75500.1"/>
    <property type="molecule type" value="Genomic_DNA"/>
</dbReference>
<dbReference type="AlphaFoldDB" id="A0A8U0HWP5"/>
<proteinExistence type="predicted"/>
<keyword evidence="2" id="KW-1185">Reference proteome</keyword>
<evidence type="ECO:0000313" key="2">
    <source>
        <dbReference type="Proteomes" id="UP000830729"/>
    </source>
</evidence>
<name>A0A8U0HWP5_9EURY</name>
<sequence length="252" mass="26796">MRRKVLQLLVIGCLVALAGCSGALSGGDGAQTLDDVTYPAGVSDNGTNLTALAAAHEERLQNQSFTLQVSSTVNASQMNQSVELDAAVGADREQVRVNGSAMGQDVSMYVTEQKRYTRLSAGGDAKYRVTERTPDSMQIVPGSYTGRSYLDRFAGSGNFTPSGVRVVDGTTLLVLRADGSNATQSQQVNVTDYNATMLVDEQGVVHSVSVDVSATRRGQEVRTRFSMNVSDVGETTVAEPTWLDEARNSSDA</sequence>
<dbReference type="Pfam" id="PF24381">
    <property type="entry name" value="DUF7537"/>
    <property type="match status" value="1"/>
</dbReference>
<evidence type="ECO:0000313" key="1">
    <source>
        <dbReference type="EMBL" id="UPV75500.1"/>
    </source>
</evidence>
<evidence type="ECO:0008006" key="3">
    <source>
        <dbReference type="Google" id="ProtNLM"/>
    </source>
</evidence>